<dbReference type="RefSeq" id="WP_408339661.1">
    <property type="nucleotide sequence ID" value="NZ_JAQQFN010000087.1"/>
</dbReference>
<evidence type="ECO:0000313" key="2">
    <source>
        <dbReference type="Proteomes" id="UP001629249"/>
    </source>
</evidence>
<proteinExistence type="predicted"/>
<name>A0ABW9A410_9BURK</name>
<evidence type="ECO:0000313" key="1">
    <source>
        <dbReference type="EMBL" id="MFL9889251.1"/>
    </source>
</evidence>
<feature type="non-terminal residue" evidence="1">
    <location>
        <position position="562"/>
    </location>
</feature>
<dbReference type="EMBL" id="JAQQFN010000087">
    <property type="protein sequence ID" value="MFL9889251.1"/>
    <property type="molecule type" value="Genomic_DNA"/>
</dbReference>
<sequence length="562" mass="56513">SAASGNYSVPLSGLTAPFLIVATDPSGNNAPLYSVVASVPTGSSAPLVANVTPLTTAVTAQLTTDGNPLDLTTLATLSSLVTPANVSASVSKLNKALSTLLTQTGGLTAAAASSFDPIGGTFTPNQTGADAVIDSVTVTPSPTGGLQLASIASPNSVIALNSTAAAASTPLSAPTVQANYLATLLTQLGQCLGGTTSACSSAIDASYLENGFSTFQSYHPGISAAGSTITGVKTLTFIPAGTFPNVNTQSALVQIFYTSASGTSNFATTVVQQLANGNWDIIGNQQGYNISITSFLAQRQFLDTSDAQYGRYESGLGISIPAGAAGTPNPVTLASASVTGPGINATAWLEPRNGAGNSSLSLTEHLLNAAPTGGATTNANTSLYRWSWQALPGNTATYTPGSNNVGYYTPSPINTSSVPQFAIYTVTFYDTNGNQIGQPTKVMNPTPVLASSAGAGVSWQTLSSSTQSAFLNPNGSLAGAQTSASLSWSNLIGNANANLAPLVTGVQIQTVPGTGVTPSTEVDGWWTGPVSFQSSGQYTAAVTAGVAQNGVQQCTTACQFPA</sequence>
<comment type="caution">
    <text evidence="1">The sequence shown here is derived from an EMBL/GenBank/DDBJ whole genome shotgun (WGS) entry which is preliminary data.</text>
</comment>
<dbReference type="Proteomes" id="UP001629249">
    <property type="component" value="Unassembled WGS sequence"/>
</dbReference>
<feature type="non-terminal residue" evidence="1">
    <location>
        <position position="1"/>
    </location>
</feature>
<accession>A0ABW9A410</accession>
<keyword evidence="2" id="KW-1185">Reference proteome</keyword>
<reference evidence="1 2" key="1">
    <citation type="journal article" date="2024" name="Chem. Sci.">
        <title>Discovery of megapolipeptins by genome mining of a Burkholderiales bacteria collection.</title>
        <authorList>
            <person name="Paulo B.S."/>
            <person name="Recchia M.J.J."/>
            <person name="Lee S."/>
            <person name="Fergusson C.H."/>
            <person name="Romanowski S.B."/>
            <person name="Hernandez A."/>
            <person name="Krull N."/>
            <person name="Liu D.Y."/>
            <person name="Cavanagh H."/>
            <person name="Bos A."/>
            <person name="Gray C.A."/>
            <person name="Murphy B.T."/>
            <person name="Linington R.G."/>
            <person name="Eustaquio A.S."/>
        </authorList>
    </citation>
    <scope>NUCLEOTIDE SEQUENCE [LARGE SCALE GENOMIC DNA]</scope>
    <source>
        <strain evidence="1 2">RL16-012-BIC-B</strain>
    </source>
</reference>
<gene>
    <name evidence="1" type="ORF">PQR66_39990</name>
</gene>
<protein>
    <submittedName>
        <fullName evidence="1">Uncharacterized protein</fullName>
    </submittedName>
</protein>
<organism evidence="1 2">
    <name type="scientific">Paraburkholderia agricolaris</name>
    <dbReference type="NCBI Taxonomy" id="2152888"/>
    <lineage>
        <taxon>Bacteria</taxon>
        <taxon>Pseudomonadati</taxon>
        <taxon>Pseudomonadota</taxon>
        <taxon>Betaproteobacteria</taxon>
        <taxon>Burkholderiales</taxon>
        <taxon>Burkholderiaceae</taxon>
        <taxon>Paraburkholderia</taxon>
    </lineage>
</organism>